<organism evidence="2 3">
    <name type="scientific">Colletotrichum higginsianum (strain IMI 349063)</name>
    <name type="common">Crucifer anthracnose fungus</name>
    <dbReference type="NCBI Taxonomy" id="759273"/>
    <lineage>
        <taxon>Eukaryota</taxon>
        <taxon>Fungi</taxon>
        <taxon>Dikarya</taxon>
        <taxon>Ascomycota</taxon>
        <taxon>Pezizomycotina</taxon>
        <taxon>Sordariomycetes</taxon>
        <taxon>Hypocreomycetidae</taxon>
        <taxon>Glomerellales</taxon>
        <taxon>Glomerellaceae</taxon>
        <taxon>Colletotrichum</taxon>
        <taxon>Colletotrichum destructivum species complex</taxon>
    </lineage>
</organism>
<dbReference type="AlphaFoldDB" id="H1VCS7"/>
<dbReference type="HOGENOM" id="CLU_1767930_0_0_1"/>
<evidence type="ECO:0000313" key="2">
    <source>
        <dbReference type="EMBL" id="CCF38030.1"/>
    </source>
</evidence>
<dbReference type="Proteomes" id="UP000007174">
    <property type="component" value="Unassembled WGS sequence"/>
</dbReference>
<sequence length="147" mass="16796">MRYRHSESTPQSKAANEICPSDEPYDKNKRFTPCKDLTRGRGTSIARTSDQDSSRPSLGYLPCYHESPTWSPGETVTRVAGVVPTPSAIPIDLCHNHSKPARWQSLSRGRLSETIIRVREKGTQYWFWFFGIYLYIHTHEKGQPVSL</sequence>
<evidence type="ECO:0000313" key="3">
    <source>
        <dbReference type="Proteomes" id="UP000007174"/>
    </source>
</evidence>
<gene>
    <name evidence="2" type="ORF">CH063_09232</name>
</gene>
<feature type="region of interest" description="Disordered" evidence="1">
    <location>
        <begin position="1"/>
        <end position="58"/>
    </location>
</feature>
<protein>
    <submittedName>
        <fullName evidence="2">Uncharacterized protein</fullName>
    </submittedName>
</protein>
<accession>H1VCS7</accession>
<proteinExistence type="predicted"/>
<reference evidence="3" key="1">
    <citation type="journal article" date="2012" name="Nat. Genet.">
        <title>Lifestyle transitions in plant pathogenic Colletotrichum fungi deciphered by genome and transcriptome analyses.</title>
        <authorList>
            <person name="O'Connell R.J."/>
            <person name="Thon M.R."/>
            <person name="Hacquard S."/>
            <person name="Amyotte S.G."/>
            <person name="Kleemann J."/>
            <person name="Torres M.F."/>
            <person name="Damm U."/>
            <person name="Buiate E.A."/>
            <person name="Epstein L."/>
            <person name="Alkan N."/>
            <person name="Altmueller J."/>
            <person name="Alvarado-Balderrama L."/>
            <person name="Bauser C.A."/>
            <person name="Becker C."/>
            <person name="Birren B.W."/>
            <person name="Chen Z."/>
            <person name="Choi J."/>
            <person name="Crouch J.A."/>
            <person name="Duvick J.P."/>
            <person name="Farman M.A."/>
            <person name="Gan P."/>
            <person name="Heiman D."/>
            <person name="Henrissat B."/>
            <person name="Howard R.J."/>
            <person name="Kabbage M."/>
            <person name="Koch C."/>
            <person name="Kracher B."/>
            <person name="Kubo Y."/>
            <person name="Law A.D."/>
            <person name="Lebrun M.-H."/>
            <person name="Lee Y.-H."/>
            <person name="Miyara I."/>
            <person name="Moore N."/>
            <person name="Neumann U."/>
            <person name="Nordstroem K."/>
            <person name="Panaccione D.G."/>
            <person name="Panstruga R."/>
            <person name="Place M."/>
            <person name="Proctor R.H."/>
            <person name="Prusky D."/>
            <person name="Rech G."/>
            <person name="Reinhardt R."/>
            <person name="Rollins J.A."/>
            <person name="Rounsley S."/>
            <person name="Schardl C.L."/>
            <person name="Schwartz D.C."/>
            <person name="Shenoy N."/>
            <person name="Shirasu K."/>
            <person name="Sikhakolli U.R."/>
            <person name="Stueber K."/>
            <person name="Sukno S.A."/>
            <person name="Sweigard J.A."/>
            <person name="Takano Y."/>
            <person name="Takahara H."/>
            <person name="Trail F."/>
            <person name="van der Does H.C."/>
            <person name="Voll L.M."/>
            <person name="Will I."/>
            <person name="Young S."/>
            <person name="Zeng Q."/>
            <person name="Zhang J."/>
            <person name="Zhou S."/>
            <person name="Dickman M.B."/>
            <person name="Schulze-Lefert P."/>
            <person name="Ver Loren van Themaat E."/>
            <person name="Ma L.-J."/>
            <person name="Vaillancourt L.J."/>
        </authorList>
    </citation>
    <scope>NUCLEOTIDE SEQUENCE [LARGE SCALE GENOMIC DNA]</scope>
    <source>
        <strain evidence="3">IMI 349063</strain>
    </source>
</reference>
<dbReference type="EMBL" id="CACQ02002765">
    <property type="protein sequence ID" value="CCF38030.1"/>
    <property type="molecule type" value="Genomic_DNA"/>
</dbReference>
<evidence type="ECO:0000256" key="1">
    <source>
        <dbReference type="SAM" id="MobiDB-lite"/>
    </source>
</evidence>
<name>H1VCS7_COLHI</name>